<dbReference type="InterPro" id="IPR017437">
    <property type="entry name" value="ATP-NAD_kinase_PpnK-typ_C"/>
</dbReference>
<evidence type="ECO:0000313" key="1">
    <source>
        <dbReference type="EMBL" id="NMM49900.1"/>
    </source>
</evidence>
<organism evidence="1 2">
    <name type="scientific">Marinigracilibium pacificum</name>
    <dbReference type="NCBI Taxonomy" id="2729599"/>
    <lineage>
        <taxon>Bacteria</taxon>
        <taxon>Pseudomonadati</taxon>
        <taxon>Bacteroidota</taxon>
        <taxon>Cytophagia</taxon>
        <taxon>Cytophagales</taxon>
        <taxon>Flammeovirgaceae</taxon>
        <taxon>Marinigracilibium</taxon>
    </lineage>
</organism>
<name>A0A848J5V4_9BACT</name>
<keyword evidence="2" id="KW-1185">Reference proteome</keyword>
<dbReference type="Gene3D" id="3.40.50.10330">
    <property type="entry name" value="Probable inorganic polyphosphate/atp-NAD kinase, domain 1"/>
    <property type="match status" value="1"/>
</dbReference>
<sequence length="308" mass="34060">MEFERIVVVSDKTRLDALVERFNSKAQAMFYIIHNGGDFSDFEEEHKTYYECLSQIQKSATKMLKTMVLSKRYIPSFIFNASDIIVVVGRDGLVANVAKYVGTCPIIAVNPDTDRYSGVLLSFDNNTFQSALTMMLKNEKKINKVTLAKALLNDGQELLAFNDFFIGKKDHTSAGYVINYCGKSEFQSSSGLIISTGAGSSGWLSSVFNELNGLNKLFGGNQSELSYQMNWDDDDLCFVVREPYKSPKSPANIVAGIVNKENQLLIESAMPENGVIFSDGMLDDYISFNAGSTIEVSTSVIKAHLVAE</sequence>
<dbReference type="GO" id="GO:0003951">
    <property type="term" value="F:NAD+ kinase activity"/>
    <property type="evidence" value="ECO:0007669"/>
    <property type="project" value="InterPro"/>
</dbReference>
<dbReference type="PANTHER" id="PTHR13158:SF5">
    <property type="entry name" value="NAD KINASE 2, MITOCHONDRIAL"/>
    <property type="match status" value="1"/>
</dbReference>
<dbReference type="GO" id="GO:0019674">
    <property type="term" value="P:NAD+ metabolic process"/>
    <property type="evidence" value="ECO:0007669"/>
    <property type="project" value="InterPro"/>
</dbReference>
<reference evidence="1 2" key="1">
    <citation type="submission" date="2020-04" db="EMBL/GenBank/DDBJ databases">
        <title>Flammeovirgaceae bacterium KN852 isolated from deep sea.</title>
        <authorList>
            <person name="Zhang D.-C."/>
        </authorList>
    </citation>
    <scope>NUCLEOTIDE SEQUENCE [LARGE SCALE GENOMIC DNA]</scope>
    <source>
        <strain evidence="1 2">KN852</strain>
    </source>
</reference>
<dbReference type="Proteomes" id="UP000559010">
    <property type="component" value="Unassembled WGS sequence"/>
</dbReference>
<accession>A0A848J5V4</accession>
<dbReference type="AlphaFoldDB" id="A0A848J5V4"/>
<comment type="caution">
    <text evidence="1">The sequence shown here is derived from an EMBL/GenBank/DDBJ whole genome shotgun (WGS) entry which is preliminary data.</text>
</comment>
<evidence type="ECO:0000313" key="2">
    <source>
        <dbReference type="Proteomes" id="UP000559010"/>
    </source>
</evidence>
<gene>
    <name evidence="1" type="ORF">HH304_15940</name>
</gene>
<keyword evidence="1" id="KW-0808">Transferase</keyword>
<dbReference type="PANTHER" id="PTHR13158">
    <property type="match status" value="1"/>
</dbReference>
<dbReference type="InterPro" id="IPR016064">
    <property type="entry name" value="NAD/diacylglycerol_kinase_sf"/>
</dbReference>
<protein>
    <submittedName>
        <fullName evidence="1">Sugar kinase</fullName>
    </submittedName>
</protein>
<dbReference type="RefSeq" id="WP_169683464.1">
    <property type="nucleotide sequence ID" value="NZ_JABBNU010000010.1"/>
</dbReference>
<dbReference type="InterPro" id="IPR017438">
    <property type="entry name" value="ATP-NAD_kinase_N"/>
</dbReference>
<dbReference type="Gene3D" id="2.60.200.30">
    <property type="entry name" value="Probable inorganic polyphosphate/atp-NAD kinase, domain 2"/>
    <property type="match status" value="1"/>
</dbReference>
<dbReference type="SUPFAM" id="SSF111331">
    <property type="entry name" value="NAD kinase/diacylglycerol kinase-like"/>
    <property type="match status" value="1"/>
</dbReference>
<proteinExistence type="predicted"/>
<dbReference type="EMBL" id="JABBNU010000010">
    <property type="protein sequence ID" value="NMM49900.1"/>
    <property type="molecule type" value="Genomic_DNA"/>
</dbReference>
<keyword evidence="1" id="KW-0418">Kinase</keyword>